<evidence type="ECO:0000256" key="2">
    <source>
        <dbReference type="ARBA" id="ARBA00022692"/>
    </source>
</evidence>
<evidence type="ECO:0000256" key="5">
    <source>
        <dbReference type="SAM" id="Phobius"/>
    </source>
</evidence>
<evidence type="ECO:0000256" key="3">
    <source>
        <dbReference type="ARBA" id="ARBA00022989"/>
    </source>
</evidence>
<dbReference type="Gene3D" id="3.40.50.410">
    <property type="entry name" value="von Willebrand factor, type A domain"/>
    <property type="match status" value="1"/>
</dbReference>
<feature type="transmembrane region" description="Helical" evidence="5">
    <location>
        <begin position="298"/>
        <end position="318"/>
    </location>
</feature>
<evidence type="ECO:0000256" key="4">
    <source>
        <dbReference type="ARBA" id="ARBA00023136"/>
    </source>
</evidence>
<dbReference type="InterPro" id="IPR002035">
    <property type="entry name" value="VWF_A"/>
</dbReference>
<evidence type="ECO:0000313" key="7">
    <source>
        <dbReference type="EMBL" id="PFG16330.1"/>
    </source>
</evidence>
<dbReference type="OrthoDB" id="8882959at2"/>
<keyword evidence="8" id="KW-1185">Reference proteome</keyword>
<dbReference type="Pfam" id="PF07584">
    <property type="entry name" value="BatA"/>
    <property type="match status" value="1"/>
</dbReference>
<organism evidence="7 8">
    <name type="scientific">Propionicimonas paludicola</name>
    <dbReference type="NCBI Taxonomy" id="185243"/>
    <lineage>
        <taxon>Bacteria</taxon>
        <taxon>Bacillati</taxon>
        <taxon>Actinomycetota</taxon>
        <taxon>Actinomycetes</taxon>
        <taxon>Propionibacteriales</taxon>
        <taxon>Nocardioidaceae</taxon>
        <taxon>Propionicimonas</taxon>
    </lineage>
</organism>
<dbReference type="InterPro" id="IPR036465">
    <property type="entry name" value="vWFA_dom_sf"/>
</dbReference>
<dbReference type="PANTHER" id="PTHR22550:SF5">
    <property type="entry name" value="LEUCINE ZIPPER PROTEIN 4"/>
    <property type="match status" value="1"/>
</dbReference>
<dbReference type="PROSITE" id="PS50234">
    <property type="entry name" value="VWFA"/>
    <property type="match status" value="1"/>
</dbReference>
<dbReference type="RefSeq" id="WP_098459882.1">
    <property type="nucleotide sequence ID" value="NZ_PDJC01000001.1"/>
</dbReference>
<keyword evidence="3 5" id="KW-1133">Transmembrane helix</keyword>
<comment type="caution">
    <text evidence="7">The sequence shown here is derived from an EMBL/GenBank/DDBJ whole genome shotgun (WGS) entry which is preliminary data.</text>
</comment>
<dbReference type="SUPFAM" id="SSF53300">
    <property type="entry name" value="vWA-like"/>
    <property type="match status" value="1"/>
</dbReference>
<dbReference type="EMBL" id="PDJC01000001">
    <property type="protein sequence ID" value="PFG16330.1"/>
    <property type="molecule type" value="Genomic_DNA"/>
</dbReference>
<dbReference type="Proteomes" id="UP000226079">
    <property type="component" value="Unassembled WGS sequence"/>
</dbReference>
<evidence type="ECO:0000259" key="6">
    <source>
        <dbReference type="PROSITE" id="PS50234"/>
    </source>
</evidence>
<keyword evidence="2 5" id="KW-0812">Transmembrane</keyword>
<evidence type="ECO:0000313" key="8">
    <source>
        <dbReference type="Proteomes" id="UP000226079"/>
    </source>
</evidence>
<feature type="transmembrane region" description="Helical" evidence="5">
    <location>
        <begin position="12"/>
        <end position="30"/>
    </location>
</feature>
<gene>
    <name evidence="7" type="ORF">ATK74_0865</name>
</gene>
<name>A0A2A9CRS2_9ACTN</name>
<dbReference type="InterPro" id="IPR024163">
    <property type="entry name" value="Aerotolerance_reg_N"/>
</dbReference>
<keyword evidence="1" id="KW-1003">Cell membrane</keyword>
<feature type="transmembrane region" description="Helical" evidence="5">
    <location>
        <begin position="60"/>
        <end position="77"/>
    </location>
</feature>
<protein>
    <submittedName>
        <fullName evidence="7">Ca-activated chloride channel family protein</fullName>
    </submittedName>
</protein>
<evidence type="ECO:0000256" key="1">
    <source>
        <dbReference type="ARBA" id="ARBA00022475"/>
    </source>
</evidence>
<sequence length="321" mass="34484">MFSWPTFLNPERLWILILVPLLIVAYLVILRLKKRVGMRFTNTSLLAQVMPRQSQWRRHLAVALSLLSLIALSLAWARPNGIEMVPRERATVVLVIDISQSMAATDIKPSRLEAAKQAALEFANDLPAKYNLSLVSLSGNPSVRLPPTTDRTQARLAIQSLKVQDSTAIGEAVYVSLDALKMAPAGPDGDKRPAPGAIVLLSDGQNTAGRSPVQSAFAAKQAGVPIYTIAYGTANGHVDLDGVRQSVPPDPQALAELARDSGGRTYSAEDLGQLSRVYDNIRSEVGQTPTKKETTAIWAGYGLAFAVVAALAAVSLGARWP</sequence>
<dbReference type="InterPro" id="IPR050768">
    <property type="entry name" value="UPF0353/GerABKA_families"/>
</dbReference>
<proteinExistence type="predicted"/>
<accession>A0A2A9CRS2</accession>
<feature type="domain" description="VWFA" evidence="6">
    <location>
        <begin position="91"/>
        <end position="281"/>
    </location>
</feature>
<dbReference type="SMART" id="SM00327">
    <property type="entry name" value="VWA"/>
    <property type="match status" value="1"/>
</dbReference>
<reference evidence="7 8" key="1">
    <citation type="submission" date="2017-10" db="EMBL/GenBank/DDBJ databases">
        <title>Sequencing the genomes of 1000 actinobacteria strains.</title>
        <authorList>
            <person name="Klenk H.-P."/>
        </authorList>
    </citation>
    <scope>NUCLEOTIDE SEQUENCE [LARGE SCALE GENOMIC DNA]</scope>
    <source>
        <strain evidence="7 8">DSM 15597</strain>
    </source>
</reference>
<dbReference type="AlphaFoldDB" id="A0A2A9CRS2"/>
<dbReference type="Pfam" id="PF13519">
    <property type="entry name" value="VWA_2"/>
    <property type="match status" value="1"/>
</dbReference>
<keyword evidence="4 5" id="KW-0472">Membrane</keyword>
<dbReference type="PANTHER" id="PTHR22550">
    <property type="entry name" value="SPORE GERMINATION PROTEIN"/>
    <property type="match status" value="1"/>
</dbReference>